<evidence type="ECO:0000256" key="1">
    <source>
        <dbReference type="SAM" id="SignalP"/>
    </source>
</evidence>
<dbReference type="AlphaFoldDB" id="B8FCF9"/>
<name>B8FCF9_DESAL</name>
<dbReference type="EMBL" id="CP001322">
    <property type="protein sequence ID" value="ACL05577.1"/>
    <property type="molecule type" value="Genomic_DNA"/>
</dbReference>
<dbReference type="Proteomes" id="UP000000739">
    <property type="component" value="Chromosome"/>
</dbReference>
<dbReference type="KEGG" id="dal:Dalk_3891"/>
<sequence length="176" mass="18898">MHQRTLILTAVVFLAAFTAGFAADAPVTPENLLFSPEDVITVEKAEHFLNMAVDLGMEEMGDSSLESMVCTPHALPKKLFFQALCDCATDPDTKVSDLEILALSEEADRSGEGEEDVKLSLKDVNQDATSYGFFFRNPAADAGAVVIPAPSQEILSTGAIPEGWTNRILRTGSASF</sequence>
<gene>
    <name evidence="2" type="ordered locus">Dalk_3891</name>
</gene>
<dbReference type="RefSeq" id="WP_015948626.1">
    <property type="nucleotide sequence ID" value="NC_011768.1"/>
</dbReference>
<reference evidence="2 3" key="1">
    <citation type="journal article" date="2012" name="Environ. Microbiol.">
        <title>The genome sequence of Desulfatibacillum alkenivorans AK-01: a blueprint for anaerobic alkane oxidation.</title>
        <authorList>
            <person name="Callaghan A.V."/>
            <person name="Morris B.E."/>
            <person name="Pereira I.A."/>
            <person name="McInerney M.J."/>
            <person name="Austin R.N."/>
            <person name="Groves J.T."/>
            <person name="Kukor J.J."/>
            <person name="Suflita J.M."/>
            <person name="Young L.Y."/>
            <person name="Zylstra G.J."/>
            <person name="Wawrik B."/>
        </authorList>
    </citation>
    <scope>NUCLEOTIDE SEQUENCE [LARGE SCALE GENOMIC DNA]</scope>
    <source>
        <strain evidence="2 3">AK-01</strain>
    </source>
</reference>
<organism evidence="2 3">
    <name type="scientific">Desulfatibacillum aliphaticivorans</name>
    <dbReference type="NCBI Taxonomy" id="218208"/>
    <lineage>
        <taxon>Bacteria</taxon>
        <taxon>Pseudomonadati</taxon>
        <taxon>Thermodesulfobacteriota</taxon>
        <taxon>Desulfobacteria</taxon>
        <taxon>Desulfobacterales</taxon>
        <taxon>Desulfatibacillaceae</taxon>
        <taxon>Desulfatibacillum</taxon>
    </lineage>
</organism>
<proteinExistence type="predicted"/>
<accession>B8FCF9</accession>
<protein>
    <submittedName>
        <fullName evidence="2">Uncharacterized protein</fullName>
    </submittedName>
</protein>
<keyword evidence="1" id="KW-0732">Signal</keyword>
<evidence type="ECO:0000313" key="3">
    <source>
        <dbReference type="Proteomes" id="UP000000739"/>
    </source>
</evidence>
<dbReference type="HOGENOM" id="CLU_1522769_0_0_7"/>
<feature type="signal peptide" evidence="1">
    <location>
        <begin position="1"/>
        <end position="22"/>
    </location>
</feature>
<feature type="chain" id="PRO_5002868950" evidence="1">
    <location>
        <begin position="23"/>
        <end position="176"/>
    </location>
</feature>
<keyword evidence="3" id="KW-1185">Reference proteome</keyword>
<evidence type="ECO:0000313" key="2">
    <source>
        <dbReference type="EMBL" id="ACL05577.1"/>
    </source>
</evidence>